<organism evidence="1 2">
    <name type="scientific">Bacillus salitolerans</name>
    <dbReference type="NCBI Taxonomy" id="1437434"/>
    <lineage>
        <taxon>Bacteria</taxon>
        <taxon>Bacillati</taxon>
        <taxon>Bacillota</taxon>
        <taxon>Bacilli</taxon>
        <taxon>Bacillales</taxon>
        <taxon>Bacillaceae</taxon>
        <taxon>Bacillus</taxon>
    </lineage>
</organism>
<gene>
    <name evidence="1" type="ORF">ACFSCX_20600</name>
</gene>
<keyword evidence="2" id="KW-1185">Reference proteome</keyword>
<reference evidence="2" key="1">
    <citation type="journal article" date="2019" name="Int. J. Syst. Evol. Microbiol.">
        <title>The Global Catalogue of Microorganisms (GCM) 10K type strain sequencing project: providing services to taxonomists for standard genome sequencing and annotation.</title>
        <authorList>
            <consortium name="The Broad Institute Genomics Platform"/>
            <consortium name="The Broad Institute Genome Sequencing Center for Infectious Disease"/>
            <person name="Wu L."/>
            <person name="Ma J."/>
        </authorList>
    </citation>
    <scope>NUCLEOTIDE SEQUENCE [LARGE SCALE GENOMIC DNA]</scope>
    <source>
        <strain evidence="2">CCUG 49339</strain>
    </source>
</reference>
<name>A0ABW4LUW2_9BACI</name>
<accession>A0ABW4LUW2</accession>
<sequence length="49" mass="6029">MSKKKLINKVVKKNIKLHMEVQEQEHQHELEEQLKWQKSIIKEEYIVSK</sequence>
<comment type="caution">
    <text evidence="1">The sequence shown here is derived from an EMBL/GenBank/DDBJ whole genome shotgun (WGS) entry which is preliminary data.</text>
</comment>
<dbReference type="RefSeq" id="WP_377930144.1">
    <property type="nucleotide sequence ID" value="NZ_JBHUEM010000052.1"/>
</dbReference>
<dbReference type="Proteomes" id="UP001597214">
    <property type="component" value="Unassembled WGS sequence"/>
</dbReference>
<evidence type="ECO:0000313" key="1">
    <source>
        <dbReference type="EMBL" id="MFD1738917.1"/>
    </source>
</evidence>
<evidence type="ECO:0000313" key="2">
    <source>
        <dbReference type="Proteomes" id="UP001597214"/>
    </source>
</evidence>
<protein>
    <recommendedName>
        <fullName evidence="3">FbpB family small basic protein</fullName>
    </recommendedName>
</protein>
<evidence type="ECO:0008006" key="3">
    <source>
        <dbReference type="Google" id="ProtNLM"/>
    </source>
</evidence>
<dbReference type="EMBL" id="JBHUEM010000052">
    <property type="protein sequence ID" value="MFD1738917.1"/>
    <property type="molecule type" value="Genomic_DNA"/>
</dbReference>
<proteinExistence type="predicted"/>